<dbReference type="NCBIfam" id="TIGR00231">
    <property type="entry name" value="small_GTP"/>
    <property type="match status" value="1"/>
</dbReference>
<feature type="transmembrane region" description="Helical" evidence="15">
    <location>
        <begin position="751"/>
        <end position="773"/>
    </location>
</feature>
<dbReference type="GO" id="GO:0005524">
    <property type="term" value="F:ATP binding"/>
    <property type="evidence" value="ECO:0007669"/>
    <property type="project" value="UniProtKB-KW"/>
</dbReference>
<feature type="transmembrane region" description="Helical" evidence="15">
    <location>
        <begin position="363"/>
        <end position="385"/>
    </location>
</feature>
<dbReference type="InterPro" id="IPR011527">
    <property type="entry name" value="ABC1_TM_dom"/>
</dbReference>
<evidence type="ECO:0000256" key="14">
    <source>
        <dbReference type="ARBA" id="ARBA00023136"/>
    </source>
</evidence>
<keyword evidence="8" id="KW-0677">Repeat</keyword>
<evidence type="ECO:0000259" key="16">
    <source>
        <dbReference type="PROSITE" id="PS50893"/>
    </source>
</evidence>
<dbReference type="EMBL" id="GL871046">
    <property type="protein sequence ID" value="EGC35823.1"/>
    <property type="molecule type" value="Genomic_DNA"/>
</dbReference>
<accession>F0ZJQ5</accession>
<comment type="similarity">
    <text evidence="3">Belongs to the TRAFAC class TrmE-Era-EngA-EngB-Septin-like GTPase superfamily. EngB GTPase family.</text>
</comment>
<dbReference type="SUPFAM" id="SSF90123">
    <property type="entry name" value="ABC transporter transmembrane region"/>
    <property type="match status" value="2"/>
</dbReference>
<dbReference type="GO" id="GO:0055085">
    <property type="term" value="P:transmembrane transport"/>
    <property type="evidence" value="ECO:0000318"/>
    <property type="project" value="GO_Central"/>
</dbReference>
<dbReference type="eggNOG" id="KOG0054">
    <property type="taxonomic scope" value="Eukaryota"/>
</dbReference>
<dbReference type="RefSeq" id="XP_003287660.1">
    <property type="nucleotide sequence ID" value="XM_003287612.1"/>
</dbReference>
<evidence type="ECO:0000259" key="18">
    <source>
        <dbReference type="PROSITE" id="PS51706"/>
    </source>
</evidence>
<evidence type="ECO:0000313" key="19">
    <source>
        <dbReference type="EMBL" id="EGC35823.1"/>
    </source>
</evidence>
<dbReference type="STRING" id="5786.F0ZJQ5"/>
<dbReference type="Gene3D" id="1.20.1560.10">
    <property type="entry name" value="ABC transporter type 1, transmembrane domain"/>
    <property type="match status" value="2"/>
</dbReference>
<feature type="domain" description="ABC transporter" evidence="16">
    <location>
        <begin position="450"/>
        <end position="676"/>
    </location>
</feature>
<dbReference type="OrthoDB" id="29192at2759"/>
<dbReference type="InParanoid" id="F0ZJQ5"/>
<keyword evidence="10" id="KW-0067">ATP-binding</keyword>
<evidence type="ECO:0000256" key="7">
    <source>
        <dbReference type="ARBA" id="ARBA00022723"/>
    </source>
</evidence>
<evidence type="ECO:0000313" key="20">
    <source>
        <dbReference type="Proteomes" id="UP000001064"/>
    </source>
</evidence>
<evidence type="ECO:0000256" key="15">
    <source>
        <dbReference type="SAM" id="Phobius"/>
    </source>
</evidence>
<dbReference type="PROSITE" id="PS50929">
    <property type="entry name" value="ABC_TM1F"/>
    <property type="match status" value="2"/>
</dbReference>
<dbReference type="InterPro" id="IPR019987">
    <property type="entry name" value="GTP-bd_ribosome_bio_YsxC"/>
</dbReference>
<dbReference type="Gene3D" id="3.40.50.300">
    <property type="entry name" value="P-loop containing nucleotide triphosphate hydrolases"/>
    <property type="match status" value="3"/>
</dbReference>
<evidence type="ECO:0000256" key="8">
    <source>
        <dbReference type="ARBA" id="ARBA00022737"/>
    </source>
</evidence>
<organism evidence="19 20">
    <name type="scientific">Dictyostelium purpureum</name>
    <name type="common">Slime mold</name>
    <dbReference type="NCBI Taxonomy" id="5786"/>
    <lineage>
        <taxon>Eukaryota</taxon>
        <taxon>Amoebozoa</taxon>
        <taxon>Evosea</taxon>
        <taxon>Eumycetozoa</taxon>
        <taxon>Dictyostelia</taxon>
        <taxon>Dictyosteliales</taxon>
        <taxon>Dictyosteliaceae</taxon>
        <taxon>Dictyostelium</taxon>
    </lineage>
</organism>
<feature type="transmembrane region" description="Helical" evidence="15">
    <location>
        <begin position="329"/>
        <end position="351"/>
    </location>
</feature>
<feature type="transmembrane region" description="Helical" evidence="15">
    <location>
        <begin position="85"/>
        <end position="103"/>
    </location>
</feature>
<keyword evidence="12 15" id="KW-1133">Transmembrane helix</keyword>
<reference evidence="20" key="1">
    <citation type="journal article" date="2011" name="Genome Biol.">
        <title>Comparative genomics of the social amoebae Dictyostelium discoideum and Dictyostelium purpureum.</title>
        <authorList>
            <consortium name="US DOE Joint Genome Institute (JGI-PGF)"/>
            <person name="Sucgang R."/>
            <person name="Kuo A."/>
            <person name="Tian X."/>
            <person name="Salerno W."/>
            <person name="Parikh A."/>
            <person name="Feasley C.L."/>
            <person name="Dalin E."/>
            <person name="Tu H."/>
            <person name="Huang E."/>
            <person name="Barry K."/>
            <person name="Lindquist E."/>
            <person name="Shapiro H."/>
            <person name="Bruce D."/>
            <person name="Schmutz J."/>
            <person name="Salamov A."/>
            <person name="Fey P."/>
            <person name="Gaudet P."/>
            <person name="Anjard C."/>
            <person name="Babu M.M."/>
            <person name="Basu S."/>
            <person name="Bushmanova Y."/>
            <person name="van der Wel H."/>
            <person name="Katoh-Kurasawa M."/>
            <person name="Dinh C."/>
            <person name="Coutinho P.M."/>
            <person name="Saito T."/>
            <person name="Elias M."/>
            <person name="Schaap P."/>
            <person name="Kay R.R."/>
            <person name="Henrissat B."/>
            <person name="Eichinger L."/>
            <person name="Rivero F."/>
            <person name="Putnam N.H."/>
            <person name="West C.M."/>
            <person name="Loomis W.F."/>
            <person name="Chisholm R.L."/>
            <person name="Shaulsky G."/>
            <person name="Strassmann J.E."/>
            <person name="Queller D.C."/>
            <person name="Kuspa A."/>
            <person name="Grigoriev I.V."/>
        </authorList>
    </citation>
    <scope>NUCLEOTIDE SEQUENCE [LARGE SCALE GENOMIC DNA]</scope>
    <source>
        <strain evidence="20">QSDP1</strain>
    </source>
</reference>
<keyword evidence="13" id="KW-0342">GTP-binding</keyword>
<dbReference type="KEGG" id="dpp:DICPUDRAFT_151784"/>
<evidence type="ECO:0000256" key="3">
    <source>
        <dbReference type="ARBA" id="ARBA00009638"/>
    </source>
</evidence>
<feature type="transmembrane region" description="Helical" evidence="15">
    <location>
        <begin position="143"/>
        <end position="162"/>
    </location>
</feature>
<evidence type="ECO:0000256" key="10">
    <source>
        <dbReference type="ARBA" id="ARBA00022840"/>
    </source>
</evidence>
<dbReference type="CDD" id="cd18579">
    <property type="entry name" value="ABC_6TM_ABCC_D1"/>
    <property type="match status" value="1"/>
</dbReference>
<dbReference type="InterPro" id="IPR003593">
    <property type="entry name" value="AAA+_ATPase"/>
</dbReference>
<dbReference type="InterPro" id="IPR050173">
    <property type="entry name" value="ABC_transporter_C-like"/>
</dbReference>
<dbReference type="PROSITE" id="PS51706">
    <property type="entry name" value="G_ENGB"/>
    <property type="match status" value="1"/>
</dbReference>
<protein>
    <recommendedName>
        <fullName evidence="21">ABC transporter C family protein</fullName>
    </recommendedName>
</protein>
<dbReference type="FunFam" id="1.20.1560.10:FF:000024">
    <property type="entry name" value="ABC transporter C family member 2"/>
    <property type="match status" value="1"/>
</dbReference>
<dbReference type="SMART" id="SM00382">
    <property type="entry name" value="AAA"/>
    <property type="match status" value="2"/>
</dbReference>
<evidence type="ECO:0000256" key="4">
    <source>
        <dbReference type="ARBA" id="ARBA00009726"/>
    </source>
</evidence>
<feature type="transmembrane region" description="Helical" evidence="15">
    <location>
        <begin position="874"/>
        <end position="890"/>
    </location>
</feature>
<feature type="domain" description="ABC transporter" evidence="16">
    <location>
        <begin position="1073"/>
        <end position="1308"/>
    </location>
</feature>
<dbReference type="PROSITE" id="PS50893">
    <property type="entry name" value="ABC_TRANSPORTER_2"/>
    <property type="match status" value="2"/>
</dbReference>
<dbReference type="PROSITE" id="PS00211">
    <property type="entry name" value="ABC_TRANSPORTER_1"/>
    <property type="match status" value="2"/>
</dbReference>
<name>F0ZJQ5_DICPU</name>
<dbReference type="GO" id="GO:0005525">
    <property type="term" value="F:GTP binding"/>
    <property type="evidence" value="ECO:0007669"/>
    <property type="project" value="UniProtKB-KW"/>
</dbReference>
<dbReference type="GeneID" id="10500683"/>
<dbReference type="Proteomes" id="UP000001064">
    <property type="component" value="Unassembled WGS sequence"/>
</dbReference>
<dbReference type="FunFam" id="3.40.50.300:FF:003665">
    <property type="entry name" value="ABC transporter, multidrug resistance associated protein"/>
    <property type="match status" value="1"/>
</dbReference>
<dbReference type="VEuPathDB" id="AmoebaDB:DICPUDRAFT_151784"/>
<feature type="transmembrane region" description="Helical" evidence="15">
    <location>
        <begin position="896"/>
        <end position="913"/>
    </location>
</feature>
<evidence type="ECO:0000256" key="11">
    <source>
        <dbReference type="ARBA" id="ARBA00022842"/>
    </source>
</evidence>
<dbReference type="PANTHER" id="PTHR24223">
    <property type="entry name" value="ATP-BINDING CASSETTE SUB-FAMILY C"/>
    <property type="match status" value="1"/>
</dbReference>
<dbReference type="PANTHER" id="PTHR24223:SF329">
    <property type="entry name" value="ABC TRANSPORTER C FAMILY MEMBER 10-RELATED"/>
    <property type="match status" value="1"/>
</dbReference>
<evidence type="ECO:0000259" key="17">
    <source>
        <dbReference type="PROSITE" id="PS50929"/>
    </source>
</evidence>
<evidence type="ECO:0008006" key="21">
    <source>
        <dbReference type="Google" id="ProtNLM"/>
    </source>
</evidence>
<dbReference type="SUPFAM" id="SSF52540">
    <property type="entry name" value="P-loop containing nucleoside triphosphate hydrolases"/>
    <property type="match status" value="3"/>
</dbReference>
<dbReference type="FunFam" id="3.40.50.300:FF:000163">
    <property type="entry name" value="Multidrug resistance-associated protein member 4"/>
    <property type="match status" value="1"/>
</dbReference>
<dbReference type="Pfam" id="PF00005">
    <property type="entry name" value="ABC_tran"/>
    <property type="match status" value="2"/>
</dbReference>
<dbReference type="Pfam" id="PF00664">
    <property type="entry name" value="ABC_membrane"/>
    <property type="match status" value="2"/>
</dbReference>
<feature type="transmembrane region" description="Helical" evidence="15">
    <location>
        <begin position="983"/>
        <end position="1000"/>
    </location>
</feature>
<dbReference type="OMA" id="MGYAKPL"/>
<keyword evidence="9" id="KW-0547">Nucleotide-binding</keyword>
<dbReference type="InterPro" id="IPR027417">
    <property type="entry name" value="P-loop_NTPase"/>
</dbReference>
<dbReference type="Pfam" id="PF01926">
    <property type="entry name" value="MMR_HSR1"/>
    <property type="match status" value="1"/>
</dbReference>
<keyword evidence="7" id="KW-0479">Metal-binding</keyword>
<keyword evidence="11" id="KW-0460">Magnesium</keyword>
<dbReference type="InterPro" id="IPR030393">
    <property type="entry name" value="G_ENGB_dom"/>
</dbReference>
<feature type="transmembrane region" description="Helical" evidence="15">
    <location>
        <begin position="238"/>
        <end position="257"/>
    </location>
</feature>
<dbReference type="CDD" id="cd01876">
    <property type="entry name" value="YihA_EngB"/>
    <property type="match status" value="1"/>
</dbReference>
<evidence type="ECO:0000256" key="2">
    <source>
        <dbReference type="ARBA" id="ARBA00004141"/>
    </source>
</evidence>
<dbReference type="InterPro" id="IPR044726">
    <property type="entry name" value="ABCC_6TM_D2"/>
</dbReference>
<feature type="transmembrane region" description="Helical" evidence="15">
    <location>
        <begin position="214"/>
        <end position="232"/>
    </location>
</feature>
<evidence type="ECO:0000256" key="12">
    <source>
        <dbReference type="ARBA" id="ARBA00022989"/>
    </source>
</evidence>
<dbReference type="CDD" id="cd18580">
    <property type="entry name" value="ABC_6TM_ABCC_D2"/>
    <property type="match status" value="1"/>
</dbReference>
<evidence type="ECO:0000256" key="5">
    <source>
        <dbReference type="ARBA" id="ARBA00022448"/>
    </source>
</evidence>
<dbReference type="NCBIfam" id="TIGR03598">
    <property type="entry name" value="GTPase_YsxC"/>
    <property type="match status" value="1"/>
</dbReference>
<comment type="cofactor">
    <cofactor evidence="1">
        <name>Mg(2+)</name>
        <dbReference type="ChEBI" id="CHEBI:18420"/>
    </cofactor>
</comment>
<dbReference type="GO" id="GO:0016887">
    <property type="term" value="F:ATP hydrolysis activity"/>
    <property type="evidence" value="ECO:0007669"/>
    <property type="project" value="InterPro"/>
</dbReference>
<dbReference type="CDD" id="cd03250">
    <property type="entry name" value="ABCC_MRP_domain1"/>
    <property type="match status" value="1"/>
</dbReference>
<keyword evidence="20" id="KW-1185">Reference proteome</keyword>
<dbReference type="eggNOG" id="KOG2486">
    <property type="taxonomic scope" value="Eukaryota"/>
</dbReference>
<gene>
    <name evidence="19" type="primary">ABCC16</name>
    <name evidence="19" type="ORF">DICPUDRAFT_151784</name>
</gene>
<evidence type="ECO:0000256" key="9">
    <source>
        <dbReference type="ARBA" id="ARBA00022741"/>
    </source>
</evidence>
<dbReference type="InterPro" id="IPR005225">
    <property type="entry name" value="Small_GTP-bd"/>
</dbReference>
<dbReference type="GO" id="GO:0046872">
    <property type="term" value="F:metal ion binding"/>
    <property type="evidence" value="ECO:0007669"/>
    <property type="project" value="UniProtKB-KW"/>
</dbReference>
<dbReference type="InterPro" id="IPR006073">
    <property type="entry name" value="GTP-bd"/>
</dbReference>
<evidence type="ECO:0000256" key="1">
    <source>
        <dbReference type="ARBA" id="ARBA00001946"/>
    </source>
</evidence>
<dbReference type="InterPro" id="IPR044746">
    <property type="entry name" value="ABCC_6TM_D1"/>
</dbReference>
<comment type="similarity">
    <text evidence="4">Belongs to the ABC transporter superfamily. ABCC family. Conjugate transporter (TC 3.A.1.208) subfamily.</text>
</comment>
<feature type="domain" description="ABC transmembrane type-1" evidence="17">
    <location>
        <begin position="754"/>
        <end position="1036"/>
    </location>
</feature>
<proteinExistence type="inferred from homology"/>
<dbReference type="GO" id="GO:0016020">
    <property type="term" value="C:membrane"/>
    <property type="evidence" value="ECO:0007669"/>
    <property type="project" value="UniProtKB-SubCell"/>
</dbReference>
<dbReference type="InterPro" id="IPR017871">
    <property type="entry name" value="ABC_transporter-like_CS"/>
</dbReference>
<feature type="transmembrane region" description="Helical" evidence="15">
    <location>
        <begin position="793"/>
        <end position="816"/>
    </location>
</feature>
<keyword evidence="14 15" id="KW-0472">Membrane</keyword>
<dbReference type="GO" id="GO:0030587">
    <property type="term" value="P:sorocarp development"/>
    <property type="evidence" value="ECO:0007669"/>
    <property type="project" value="UniProtKB-ARBA"/>
</dbReference>
<keyword evidence="5" id="KW-0813">Transport</keyword>
<sequence length="1674" mass="190108">MEDNKYLNLNNGFKDKKSFEENSNFLSRLTFHWANRIIIYCYKNILQIEDLPDLASYDKSEYLTRVMEKHWSKELKQANPSFYRALFRSFGGYFALSWIHYAISTITQFISPVILGKIIQNIIEIRSSSSSSISSDGSNNYGYIYYPIIMFACLMVGSICNCQSNMISSRTGERLKSILCLFIYKKSLRLSNSSRGKKSNGEIVNLMSNDAQRLLDIFSLVNTAIFSLPLLIVSIGLLYVYIGWVSFVALGIMILTYPFNQMGGNTIAEIRRELIKYTDRRAKVTNEIFQAIKVIKYYCWEDSFAQKAIKEREGEIKFLLDFVRYRNRLIASTSAIPIIVNIAVFCIYYAVHKDLPAEKIFPAIAYLNIFRVPFTFLAYVMSLYIQFKISIDRVTEFLLMPEIDTSHIISENNPNSPYGVVIRNSSFSWDLKKEKEETVEIEEEVSQGLIKLDSLSSPNLATSSFTLSNINIEVTGNGCLAMIIGSVGSGKSSLLQAILGEMSLIKSSLSIVKVNGSIAYSSQQAWIMNATLRDNILFGLPYEKEKYESILDICALVPDIETFPNGDLVEIGERGINLSGGQKQRVSLARAIYSDRDIYVLDDVLSAVDVQTSRHIFYKCIKGALKSKVVIFATNQLNYISHSTQVLVMKDGEVQDNGPYSLLSNKYQNMDTTSETYEKSEFIKLMKTIQFAHDQQEQLYEETKDTTANKEVNKKDIKENGDGTLVAKEERSEGSVALKHYVYYFTVGGKFLFFTVFFVATLDMAIATFSTWWLSFWSSMQYEQEGSINLSGVQFLVIFLAIGVVSMIVSTARYYVLYEYSVRAARIIHIKLFNSLIRSTMAFFDTTPIGRILNRLTKDTDTVDYTLAGSINHVYYFITSVIATLVVISIVTPMLLVPLVPISIIFYLVQYYFRFTSRELQRLESISRSPIFSHFSESLNGVVVLRAFKKEHESIVKNQILLDSNNNCYLTLQSVNQWLSLRLDLLVNIITFFCCLFISLNRSTIDIPSIGLSLSYALSLSNSLNKATITSADTETRMNSLERIVEYMNVPSEAPAIIENNRPPANWPENGVIKFDKVSLCYRPGLPKVLNQISFEIKGKEKVAICGRTGSGKTSCTTAIFRLVELAEGKIIIDNVNISEIGLKDLRENISIISQDPVLFNGTLRENLDPFGQWDDSTLWKVLEDVQLAEYIKKTEGGLDSICLENGDNFSVGQKQLICLGRALIRHTKILILDESTSSIDSHNSEIVQRCINEKFKDITVITIAHRLSSIMFVLFKYFYASKKQEEKKRKQQIIKTKSKAREELIKKTDIKQLPKSNLSYAKKNEDIKKLNLIVGEKSSKRLKESTRADWHLRLQKTKDNGPTKNTTRSNLSATAQAAAAEASSKNKKFEKLEYDAKLLETIKEKRLGIHRIYKQKRGTTKLESVKKEVKKGIERFFDSKMKLIGSAKSLHSFLPETLPEVAFIGRSNVGKSSLINALTQRGMAKTSDKPGFTQSINWYEIGSTLYLVDLPGYGFAFAKDVKLESWENITHEYLTTRKTLKCVYILVDARHGLKDSDRTLLLELDKKKIKTHIVLTKADLVLQINLAKRIQITTDELKNYHHSILPIITVSSRSLAGVADLSKQIKTKKLFVKPVKENPNKKSKVILPPKEFEEKKQLKKEKKANSLKKLLKK</sequence>
<feature type="domain" description="ABC transmembrane type-1" evidence="17">
    <location>
        <begin position="102"/>
        <end position="386"/>
    </location>
</feature>
<dbReference type="HAMAP" id="MF_00321">
    <property type="entry name" value="GTPase_EngB"/>
    <property type="match status" value="1"/>
</dbReference>
<dbReference type="InterPro" id="IPR036640">
    <property type="entry name" value="ABC1_TM_sf"/>
</dbReference>
<feature type="domain" description="EngB-type G" evidence="18">
    <location>
        <begin position="1458"/>
        <end position="1632"/>
    </location>
</feature>
<dbReference type="GO" id="GO:0140359">
    <property type="term" value="F:ABC-type transporter activity"/>
    <property type="evidence" value="ECO:0000318"/>
    <property type="project" value="GO_Central"/>
</dbReference>
<dbReference type="CDD" id="cd03244">
    <property type="entry name" value="ABCC_MRP_domain2"/>
    <property type="match status" value="1"/>
</dbReference>
<dbReference type="FunFam" id="1.20.1560.10:FF:000010">
    <property type="entry name" value="Multidrug resistance-associated ABC transporter"/>
    <property type="match status" value="1"/>
</dbReference>
<evidence type="ECO:0000256" key="13">
    <source>
        <dbReference type="ARBA" id="ARBA00023134"/>
    </source>
</evidence>
<keyword evidence="6 15" id="KW-0812">Transmembrane</keyword>
<comment type="subcellular location">
    <subcellularLocation>
        <location evidence="2">Membrane</location>
        <topology evidence="2">Multi-pass membrane protein</topology>
    </subcellularLocation>
</comment>
<evidence type="ECO:0000256" key="6">
    <source>
        <dbReference type="ARBA" id="ARBA00022692"/>
    </source>
</evidence>
<dbReference type="InterPro" id="IPR003439">
    <property type="entry name" value="ABC_transporter-like_ATP-bd"/>
</dbReference>